<dbReference type="HOGENOM" id="CLU_008720_1_1_1"/>
<dbReference type="GO" id="GO:0000056">
    <property type="term" value="P:ribosomal small subunit export from nucleus"/>
    <property type="evidence" value="ECO:0007669"/>
    <property type="project" value="EnsemblFungi"/>
</dbReference>
<dbReference type="OrthoDB" id="392571at2759"/>
<dbReference type="InterPro" id="IPR040000">
    <property type="entry name" value="NOP9"/>
</dbReference>
<feature type="compositionally biased region" description="Basic residues" evidence="7">
    <location>
        <begin position="1"/>
        <end position="12"/>
    </location>
</feature>
<dbReference type="Pfam" id="PF22493">
    <property type="entry name" value="PUF_NOP9"/>
    <property type="match status" value="1"/>
</dbReference>
<evidence type="ECO:0000313" key="9">
    <source>
        <dbReference type="Proteomes" id="UP000006790"/>
    </source>
</evidence>
<gene>
    <name evidence="8" type="ordered locus">Ecym_8254</name>
</gene>
<evidence type="ECO:0000256" key="2">
    <source>
        <dbReference type="ARBA" id="ARBA00005301"/>
    </source>
</evidence>
<dbReference type="FunCoup" id="G8JXG3">
    <property type="interactions" value="906"/>
</dbReference>
<dbReference type="GO" id="GO:0000447">
    <property type="term" value="P:endonucleolytic cleavage in ITS1 to separate SSU-rRNA from 5.8S rRNA and LSU-rRNA from tricistronic rRNA transcript (SSU-rRNA, 5.8S rRNA, LSU-rRNA)"/>
    <property type="evidence" value="ECO:0007669"/>
    <property type="project" value="EnsemblFungi"/>
</dbReference>
<dbReference type="PANTHER" id="PTHR13102:SF0">
    <property type="entry name" value="NUCLEOLAR PROTEIN 9"/>
    <property type="match status" value="1"/>
</dbReference>
<organism evidence="8 9">
    <name type="scientific">Eremothecium cymbalariae (strain CBS 270.75 / DBVPG 7215 / KCTC 17166 / NRRL Y-17582)</name>
    <name type="common">Yeast</name>
    <dbReference type="NCBI Taxonomy" id="931890"/>
    <lineage>
        <taxon>Eukaryota</taxon>
        <taxon>Fungi</taxon>
        <taxon>Dikarya</taxon>
        <taxon>Ascomycota</taxon>
        <taxon>Saccharomycotina</taxon>
        <taxon>Saccharomycetes</taxon>
        <taxon>Saccharomycetales</taxon>
        <taxon>Saccharomycetaceae</taxon>
        <taxon>Eremothecium</taxon>
    </lineage>
</organism>
<feature type="compositionally biased region" description="Basic residues" evidence="7">
    <location>
        <begin position="677"/>
        <end position="687"/>
    </location>
</feature>
<dbReference type="GO" id="GO:0000472">
    <property type="term" value="P:endonucleolytic cleavage to generate mature 5'-end of SSU-rRNA from (SSU-rRNA, 5.8S rRNA, LSU-rRNA)"/>
    <property type="evidence" value="ECO:0007669"/>
    <property type="project" value="EnsemblFungi"/>
</dbReference>
<evidence type="ECO:0000256" key="7">
    <source>
        <dbReference type="SAM" id="MobiDB-lite"/>
    </source>
</evidence>
<feature type="region of interest" description="Disordered" evidence="7">
    <location>
        <begin position="636"/>
        <end position="687"/>
    </location>
</feature>
<keyword evidence="4" id="KW-0677">Repeat</keyword>
<dbReference type="GeneID" id="11472728"/>
<feature type="region of interest" description="Disordered" evidence="7">
    <location>
        <begin position="1"/>
        <end position="33"/>
    </location>
</feature>
<feature type="compositionally biased region" description="Basic and acidic residues" evidence="7">
    <location>
        <begin position="13"/>
        <end position="26"/>
    </location>
</feature>
<dbReference type="InterPro" id="IPR011989">
    <property type="entry name" value="ARM-like"/>
</dbReference>
<evidence type="ECO:0000256" key="1">
    <source>
        <dbReference type="ARBA" id="ARBA00004604"/>
    </source>
</evidence>
<evidence type="ECO:0000256" key="4">
    <source>
        <dbReference type="ARBA" id="ARBA00022737"/>
    </source>
</evidence>
<dbReference type="SMART" id="SM00025">
    <property type="entry name" value="Pumilio"/>
    <property type="match status" value="8"/>
</dbReference>
<evidence type="ECO:0000256" key="5">
    <source>
        <dbReference type="ARBA" id="ARBA00030932"/>
    </source>
</evidence>
<evidence type="ECO:0000256" key="3">
    <source>
        <dbReference type="ARBA" id="ARBA00016427"/>
    </source>
</evidence>
<reference evidence="9" key="1">
    <citation type="journal article" date="2012" name="G3 (Bethesda)">
        <title>Pichia sorbitophila, an interspecies yeast hybrid reveals early steps of genome resolution following polyploidization.</title>
        <authorList>
            <person name="Leh Louis V."/>
            <person name="Despons L."/>
            <person name="Friedrich A."/>
            <person name="Martin T."/>
            <person name="Durrens P."/>
            <person name="Casaregola S."/>
            <person name="Neuveglise C."/>
            <person name="Fairhead C."/>
            <person name="Marck C."/>
            <person name="Cruz J.A."/>
            <person name="Straub M.L."/>
            <person name="Kugler V."/>
            <person name="Sacerdot C."/>
            <person name="Uzunov Z."/>
            <person name="Thierry A."/>
            <person name="Weiss S."/>
            <person name="Bleykasten C."/>
            <person name="De Montigny J."/>
            <person name="Jacques N."/>
            <person name="Jung P."/>
            <person name="Lemaire M."/>
            <person name="Mallet S."/>
            <person name="Morel G."/>
            <person name="Richard G.F."/>
            <person name="Sarkar A."/>
            <person name="Savel G."/>
            <person name="Schacherer J."/>
            <person name="Seret M.L."/>
            <person name="Talla E."/>
            <person name="Samson G."/>
            <person name="Jubin C."/>
            <person name="Poulain J."/>
            <person name="Vacherie B."/>
            <person name="Barbe V."/>
            <person name="Pelletier E."/>
            <person name="Sherman D.J."/>
            <person name="Westhof E."/>
            <person name="Weissenbach J."/>
            <person name="Baret P.V."/>
            <person name="Wincker P."/>
            <person name="Gaillardin C."/>
            <person name="Dujon B."/>
            <person name="Souciet J.L."/>
        </authorList>
    </citation>
    <scope>NUCLEOTIDE SEQUENCE [LARGE SCALE GENOMIC DNA]</scope>
    <source>
        <strain evidence="9">CBS 270.75 / DBVPG 7215 / KCTC 17166 / NRRL Y-17582</strain>
    </source>
</reference>
<dbReference type="OMA" id="CNSYGSH"/>
<dbReference type="GO" id="GO:0000480">
    <property type="term" value="P:endonucleolytic cleavage in 5'-ETS of tricistronic rRNA transcript (SSU-rRNA, 5.8S rRNA, LSU-rRNA)"/>
    <property type="evidence" value="ECO:0007669"/>
    <property type="project" value="EnsemblFungi"/>
</dbReference>
<dbReference type="GO" id="GO:0030688">
    <property type="term" value="C:preribosome, small subunit precursor"/>
    <property type="evidence" value="ECO:0007669"/>
    <property type="project" value="EnsemblFungi"/>
</dbReference>
<comment type="subcellular location">
    <subcellularLocation>
        <location evidence="1">Nucleus</location>
        <location evidence="1">Nucleolus</location>
    </subcellularLocation>
</comment>
<evidence type="ECO:0000313" key="8">
    <source>
        <dbReference type="EMBL" id="AET41537.1"/>
    </source>
</evidence>
<dbReference type="InParanoid" id="G8JXG3"/>
<accession>G8JXG3</accession>
<dbReference type="Gene3D" id="1.25.10.10">
    <property type="entry name" value="Leucine-rich Repeat Variant"/>
    <property type="match status" value="3"/>
</dbReference>
<comment type="similarity">
    <text evidence="2">Belongs to the NOP9 family.</text>
</comment>
<dbReference type="InterPro" id="IPR016024">
    <property type="entry name" value="ARM-type_fold"/>
</dbReference>
<evidence type="ECO:0000256" key="6">
    <source>
        <dbReference type="ARBA" id="ARBA00031929"/>
    </source>
</evidence>
<keyword evidence="9" id="KW-1185">Reference proteome</keyword>
<dbReference type="SUPFAM" id="SSF48371">
    <property type="entry name" value="ARM repeat"/>
    <property type="match status" value="1"/>
</dbReference>
<dbReference type="AlphaFoldDB" id="G8JXG3"/>
<name>G8JXG3_ERECY</name>
<dbReference type="GO" id="GO:0030686">
    <property type="term" value="C:90S preribosome"/>
    <property type="evidence" value="ECO:0007669"/>
    <property type="project" value="EnsemblFungi"/>
</dbReference>
<dbReference type="eggNOG" id="KOG2188">
    <property type="taxonomic scope" value="Eukaryota"/>
</dbReference>
<dbReference type="GO" id="GO:0032040">
    <property type="term" value="C:small-subunit processome"/>
    <property type="evidence" value="ECO:0007669"/>
    <property type="project" value="EnsemblFungi"/>
</dbReference>
<dbReference type="STRING" id="931890.G8JXG3"/>
<dbReference type="PANTHER" id="PTHR13102">
    <property type="entry name" value="NUCLEOLAR PROTEIN 9"/>
    <property type="match status" value="1"/>
</dbReference>
<dbReference type="KEGG" id="erc:Ecym_8254"/>
<dbReference type="InterPro" id="IPR001313">
    <property type="entry name" value="Pumilio_RNA-bd_rpt"/>
</dbReference>
<dbReference type="Proteomes" id="UP000006790">
    <property type="component" value="Chromosome 8"/>
</dbReference>
<dbReference type="RefSeq" id="XP_003648354.1">
    <property type="nucleotide sequence ID" value="XM_003648306.1"/>
</dbReference>
<sequence length="687" mass="79673">MAKQRGRNLLKKQQKDQFEPFKHGDEHDGDGEYPVSIKLSDVNDNSICQPNTFFGTLQTDELEYFKKAESTLKIDTFETADEKYQFVNSVIEESKGKELKLATSQICSKLMERIILESDEKQLKSIFRTFNGFFINVSCHKYASHVLETLLVRSAALVEKELLTPTFEDAIPEQEDGIYASMENLFLFMLNEFKPHFKMMVNHQYASHVLRLLILILSSKTLPSSTKTNSTLRSKKSKIARKMIDLKDNDDFNKVYRTPDSFKTELKDILSSLYKDFSGGVEQGSKNLSKISPSHITKMREYCVDKVASPVIQLILQVEGIFDRDRSFWSLIFSDSTEKDAKEEAFIEYLLSDSVGSHFLQNIVGFTKVKYAERLYRLYMQDRIVKLAKRDSTAAFVVQALLKNLHQNEVRRILNDLTPELDILLNSNVDFGIEIIDASIRQGNFKREEIVEKLKQKFYPEASETKNILESCLLLSSSTLGNTRDDWPTAEERRRALFLEKLIDYDDQFLGITIDSLLDLPEERCLMMCYHGVFSYVVQHVLQVKRVDIIKRKLLLNVLCKDVVNLSCNAYGSHLMDKLWEFTAKLALYKERIAEALTVEATKVKNNVYGRQVWKNWNLELYVRKRFDWKKKVREQDSELFPDSKPLQPKSTTSSTADYKKRGAPNGSDRYQEDKKFKKKNFGTQRR</sequence>
<dbReference type="EMBL" id="CP002504">
    <property type="protein sequence ID" value="AET41537.1"/>
    <property type="molecule type" value="Genomic_DNA"/>
</dbReference>
<protein>
    <recommendedName>
        <fullName evidence="3">Nucleolar protein 9</fullName>
    </recommendedName>
    <alternativeName>
        <fullName evidence="5 6">Pumilio domain-containing protein NOP9</fullName>
    </alternativeName>
</protein>
<dbReference type="GO" id="GO:0003723">
    <property type="term" value="F:RNA binding"/>
    <property type="evidence" value="ECO:0007669"/>
    <property type="project" value="EnsemblFungi"/>
</dbReference>
<proteinExistence type="inferred from homology"/>